<feature type="region of interest" description="Disordered" evidence="1">
    <location>
        <begin position="1"/>
        <end position="39"/>
    </location>
</feature>
<dbReference type="Proteomes" id="UP000606194">
    <property type="component" value="Unassembled WGS sequence"/>
</dbReference>
<gene>
    <name evidence="2" type="ORF">GCM10010269_45080</name>
</gene>
<protein>
    <submittedName>
        <fullName evidence="2">Uncharacterized protein</fullName>
    </submittedName>
</protein>
<dbReference type="AlphaFoldDB" id="A0A918FXU9"/>
<evidence type="ECO:0000256" key="1">
    <source>
        <dbReference type="SAM" id="MobiDB-lite"/>
    </source>
</evidence>
<accession>A0A918FXU9</accession>
<evidence type="ECO:0000313" key="3">
    <source>
        <dbReference type="Proteomes" id="UP000606194"/>
    </source>
</evidence>
<comment type="caution">
    <text evidence="2">The sequence shown here is derived from an EMBL/GenBank/DDBJ whole genome shotgun (WGS) entry which is preliminary data.</text>
</comment>
<reference evidence="2" key="1">
    <citation type="journal article" date="2014" name="Int. J. Syst. Evol. Microbiol.">
        <title>Complete genome sequence of Corynebacterium casei LMG S-19264T (=DSM 44701T), isolated from a smear-ripened cheese.</title>
        <authorList>
            <consortium name="US DOE Joint Genome Institute (JGI-PGF)"/>
            <person name="Walter F."/>
            <person name="Albersmeier A."/>
            <person name="Kalinowski J."/>
            <person name="Ruckert C."/>
        </authorList>
    </citation>
    <scope>NUCLEOTIDE SEQUENCE</scope>
    <source>
        <strain evidence="2">JCM 4386</strain>
    </source>
</reference>
<organism evidence="2 3">
    <name type="scientific">Streptomyces humidus</name>
    <dbReference type="NCBI Taxonomy" id="52259"/>
    <lineage>
        <taxon>Bacteria</taxon>
        <taxon>Bacillati</taxon>
        <taxon>Actinomycetota</taxon>
        <taxon>Actinomycetes</taxon>
        <taxon>Kitasatosporales</taxon>
        <taxon>Streptomycetaceae</taxon>
        <taxon>Streptomyces</taxon>
    </lineage>
</organism>
<reference evidence="2" key="2">
    <citation type="submission" date="2020-09" db="EMBL/GenBank/DDBJ databases">
        <authorList>
            <person name="Sun Q."/>
            <person name="Ohkuma M."/>
        </authorList>
    </citation>
    <scope>NUCLEOTIDE SEQUENCE</scope>
    <source>
        <strain evidence="2">JCM 4386</strain>
    </source>
</reference>
<sequence>MVPAEEGVEALPFLTGDEKTGTGALDHGGLRRSAHHGAAQAASAVHRVRLDAIGDRDGPKSAMSARVTLAGQFQGTRLVSAVAAKNANRIFPGPVGQGAWRAPLKGQAMGGGRGGDPFALEPAAIAHGRLARGVYSRQARAPCHACRDGPNLKRQRL</sequence>
<evidence type="ECO:0000313" key="2">
    <source>
        <dbReference type="EMBL" id="GGS01089.1"/>
    </source>
</evidence>
<proteinExistence type="predicted"/>
<keyword evidence="3" id="KW-1185">Reference proteome</keyword>
<dbReference type="EMBL" id="BMTL01000018">
    <property type="protein sequence ID" value="GGS01089.1"/>
    <property type="molecule type" value="Genomic_DNA"/>
</dbReference>
<name>A0A918FXU9_9ACTN</name>